<dbReference type="RefSeq" id="WP_222960635.1">
    <property type="nucleotide sequence ID" value="NZ_JAINZZ010000003.1"/>
</dbReference>
<proteinExistence type="predicted"/>
<dbReference type="Proteomes" id="UP000778578">
    <property type="component" value="Unassembled WGS sequence"/>
</dbReference>
<dbReference type="EMBL" id="JAINZZ010000003">
    <property type="protein sequence ID" value="MBY8876793.1"/>
    <property type="molecule type" value="Genomic_DNA"/>
</dbReference>
<accession>A0ABS7Q101</accession>
<keyword evidence="2" id="KW-1185">Reference proteome</keyword>
<reference evidence="1 2" key="1">
    <citation type="submission" date="2021-08" db="EMBL/GenBank/DDBJ databases">
        <title>WGS of actinomycetes from Thailand.</title>
        <authorList>
            <person name="Thawai C."/>
        </authorList>
    </citation>
    <scope>NUCLEOTIDE SEQUENCE [LARGE SCALE GENOMIC DNA]</scope>
    <source>
        <strain evidence="1 2">PLK6-54</strain>
    </source>
</reference>
<evidence type="ECO:0000313" key="2">
    <source>
        <dbReference type="Proteomes" id="UP000778578"/>
    </source>
</evidence>
<evidence type="ECO:0000313" key="1">
    <source>
        <dbReference type="EMBL" id="MBY8876793.1"/>
    </source>
</evidence>
<organism evidence="1 2">
    <name type="scientific">Actinacidiphila acidipaludis</name>
    <dbReference type="NCBI Taxonomy" id="2873382"/>
    <lineage>
        <taxon>Bacteria</taxon>
        <taxon>Bacillati</taxon>
        <taxon>Actinomycetota</taxon>
        <taxon>Actinomycetes</taxon>
        <taxon>Kitasatosporales</taxon>
        <taxon>Streptomycetaceae</taxon>
        <taxon>Actinacidiphila</taxon>
    </lineage>
</organism>
<protein>
    <submittedName>
        <fullName evidence="1">Uncharacterized protein</fullName>
    </submittedName>
</protein>
<sequence>MSGSDGALTRNAEVIDRLPREPLPVVGFWGRGQDRALTVRLGGREQRAVATEEYAYSDGRVAYRIRPAEADGPQVRVWWDDAAMRWGWLPPGRDGRTAPRYGGPGEVRSRRWPEDDWPMLWVHVRGRWRPALLYQREDWPDGTVVYTVGVDPEGAAGSADREELRLTYDPRAIQPREHLVRADGSQA</sequence>
<gene>
    <name evidence="1" type="ORF">K7862_03950</name>
</gene>
<comment type="caution">
    <text evidence="1">The sequence shown here is derived from an EMBL/GenBank/DDBJ whole genome shotgun (WGS) entry which is preliminary data.</text>
</comment>
<name>A0ABS7Q101_9ACTN</name>